<dbReference type="STRING" id="1618342.UY40_C0007G0029"/>
<protein>
    <recommendedName>
        <fullName evidence="4">DUF11 domain-containing protein</fullName>
    </recommendedName>
</protein>
<evidence type="ECO:0008006" key="4">
    <source>
        <dbReference type="Google" id="ProtNLM"/>
    </source>
</evidence>
<evidence type="ECO:0000256" key="1">
    <source>
        <dbReference type="SAM" id="SignalP"/>
    </source>
</evidence>
<feature type="chain" id="PRO_5002540307" description="DUF11 domain-containing protein" evidence="1">
    <location>
        <begin position="25"/>
        <end position="218"/>
    </location>
</feature>
<name>A0A0G1VI19_9BACT</name>
<proteinExistence type="predicted"/>
<comment type="caution">
    <text evidence="2">The sequence shown here is derived from an EMBL/GenBank/DDBJ whole genome shotgun (WGS) entry which is preliminary data.</text>
</comment>
<reference evidence="2 3" key="1">
    <citation type="journal article" date="2015" name="Nature">
        <title>rRNA introns, odd ribosomes, and small enigmatic genomes across a large radiation of phyla.</title>
        <authorList>
            <person name="Brown C.T."/>
            <person name="Hug L.A."/>
            <person name="Thomas B.C."/>
            <person name="Sharon I."/>
            <person name="Castelle C.J."/>
            <person name="Singh A."/>
            <person name="Wilkins M.J."/>
            <person name="Williams K.H."/>
            <person name="Banfield J.F."/>
        </authorList>
    </citation>
    <scope>NUCLEOTIDE SEQUENCE [LARGE SCALE GENOMIC DNA]</scope>
</reference>
<sequence length="218" mass="23733">MNKMKALAATTLMTLGIFALPLFNGVNRVAADVILEAKLSVDKKTVERGQTLTYTFFIKNTTAEAIDPVILTPGRQYGTNHPLSPYVDYVLGSTVATRSWDGVTKNVDDNWVLEDGASHWLNLGALPVGESFTVTFQAKVKQSAPDNAFIESVVQFKKVWLGEEANEWVQCAASSTLKVGEVLGAELPETGASDVFAVSGYALYLGVLLRKLKLNKYL</sequence>
<keyword evidence="1" id="KW-0732">Signal</keyword>
<dbReference type="EMBL" id="LCPW01000007">
    <property type="protein sequence ID" value="KKW05890.1"/>
    <property type="molecule type" value="Genomic_DNA"/>
</dbReference>
<dbReference type="Proteomes" id="UP000034119">
    <property type="component" value="Unassembled WGS sequence"/>
</dbReference>
<feature type="signal peptide" evidence="1">
    <location>
        <begin position="1"/>
        <end position="24"/>
    </location>
</feature>
<evidence type="ECO:0000313" key="3">
    <source>
        <dbReference type="Proteomes" id="UP000034119"/>
    </source>
</evidence>
<organism evidence="2 3">
    <name type="scientific">candidate division CPR1 bacterium GW2011_GWC1_49_13</name>
    <dbReference type="NCBI Taxonomy" id="1618342"/>
    <lineage>
        <taxon>Bacteria</taxon>
        <taxon>candidate division CPR1</taxon>
    </lineage>
</organism>
<evidence type="ECO:0000313" key="2">
    <source>
        <dbReference type="EMBL" id="KKW05890.1"/>
    </source>
</evidence>
<dbReference type="AlphaFoldDB" id="A0A0G1VI19"/>
<accession>A0A0G1VI19</accession>
<gene>
    <name evidence="2" type="ORF">UY40_C0007G0029</name>
</gene>